<proteinExistence type="predicted"/>
<sequence>MGSHPSPWWLSSVDFLWRGGLDDTEAEHPGSRLDRFDTYIDACLQVDRPAALPVSALVVFSIVETEAAGYRDPDDPDGWARHCWLAAGRGTLHHDLYVAPDSLTDAEWAVLAEALAWARDHQHVLARARMVLGDPAAGEVYGFAARRGDDATVCLRNPSAEAQPVECDWAQLPGWPPDTPVTVTTRYGRPVGADRVRLVLDPFEVLVVEVASRRRR</sequence>
<dbReference type="AlphaFoldDB" id="A0A6J4H9V4"/>
<gene>
    <name evidence="1" type="ORF">AVDCRST_MAG10-362</name>
</gene>
<reference evidence="1" key="1">
    <citation type="submission" date="2020-02" db="EMBL/GenBank/DDBJ databases">
        <authorList>
            <person name="Meier V. D."/>
        </authorList>
    </citation>
    <scope>NUCLEOTIDE SEQUENCE</scope>
    <source>
        <strain evidence="1">AVDCRST_MAG10</strain>
    </source>
</reference>
<dbReference type="EMBL" id="CADCTB010000023">
    <property type="protein sequence ID" value="CAA9215496.1"/>
    <property type="molecule type" value="Genomic_DNA"/>
</dbReference>
<organism evidence="1">
    <name type="scientific">uncultured Acidimicrobiales bacterium</name>
    <dbReference type="NCBI Taxonomy" id="310071"/>
    <lineage>
        <taxon>Bacteria</taxon>
        <taxon>Bacillati</taxon>
        <taxon>Actinomycetota</taxon>
        <taxon>Acidimicrobiia</taxon>
        <taxon>Acidimicrobiales</taxon>
        <taxon>environmental samples</taxon>
    </lineage>
</organism>
<protein>
    <submittedName>
        <fullName evidence="1">Uncharacterized protein</fullName>
    </submittedName>
</protein>
<name>A0A6J4H9V4_9ACTN</name>
<accession>A0A6J4H9V4</accession>
<evidence type="ECO:0000313" key="1">
    <source>
        <dbReference type="EMBL" id="CAA9215496.1"/>
    </source>
</evidence>